<dbReference type="InterPro" id="IPR050248">
    <property type="entry name" value="Polysacc_deacetylase_ArnD"/>
</dbReference>
<protein>
    <submittedName>
        <fullName evidence="2">Polysaccharide deacetylase</fullName>
    </submittedName>
</protein>
<dbReference type="CDD" id="cd10944">
    <property type="entry name" value="CE4_SmPgdA_like"/>
    <property type="match status" value="1"/>
</dbReference>
<evidence type="ECO:0000313" key="2">
    <source>
        <dbReference type="EMBL" id="MBC5639629.1"/>
    </source>
</evidence>
<evidence type="ECO:0000259" key="1">
    <source>
        <dbReference type="PROSITE" id="PS51677"/>
    </source>
</evidence>
<dbReference type="Proteomes" id="UP000662088">
    <property type="component" value="Unassembled WGS sequence"/>
</dbReference>
<dbReference type="PANTHER" id="PTHR10587">
    <property type="entry name" value="GLYCOSYL TRANSFERASE-RELATED"/>
    <property type="match status" value="1"/>
</dbReference>
<name>A0A8I0A570_9CLOT</name>
<dbReference type="GO" id="GO:0005975">
    <property type="term" value="P:carbohydrate metabolic process"/>
    <property type="evidence" value="ECO:0007669"/>
    <property type="project" value="InterPro"/>
</dbReference>
<dbReference type="RefSeq" id="WP_022211059.1">
    <property type="nucleotide sequence ID" value="NZ_JACOOQ010000005.1"/>
</dbReference>
<dbReference type="EMBL" id="JACOOQ010000005">
    <property type="protein sequence ID" value="MBC5639629.1"/>
    <property type="molecule type" value="Genomic_DNA"/>
</dbReference>
<dbReference type="PANTHER" id="PTHR10587:SF125">
    <property type="entry name" value="POLYSACCHARIDE DEACETYLASE YHEN-RELATED"/>
    <property type="match status" value="1"/>
</dbReference>
<dbReference type="GO" id="GO:0016810">
    <property type="term" value="F:hydrolase activity, acting on carbon-nitrogen (but not peptide) bonds"/>
    <property type="evidence" value="ECO:0007669"/>
    <property type="project" value="InterPro"/>
</dbReference>
<dbReference type="Gene3D" id="3.20.20.370">
    <property type="entry name" value="Glycoside hydrolase/deacetylase"/>
    <property type="match status" value="1"/>
</dbReference>
<evidence type="ECO:0000313" key="3">
    <source>
        <dbReference type="Proteomes" id="UP000662088"/>
    </source>
</evidence>
<dbReference type="Pfam" id="PF01522">
    <property type="entry name" value="Polysacc_deac_1"/>
    <property type="match status" value="1"/>
</dbReference>
<dbReference type="InterPro" id="IPR011330">
    <property type="entry name" value="Glyco_hydro/deAcase_b/a-brl"/>
</dbReference>
<dbReference type="InterPro" id="IPR002509">
    <property type="entry name" value="NODB_dom"/>
</dbReference>
<gene>
    <name evidence="2" type="ORF">H8R92_04120</name>
</gene>
<reference evidence="2" key="1">
    <citation type="submission" date="2020-08" db="EMBL/GenBank/DDBJ databases">
        <title>Genome public.</title>
        <authorList>
            <person name="Liu C."/>
            <person name="Sun Q."/>
        </authorList>
    </citation>
    <scope>NUCLEOTIDE SEQUENCE</scope>
    <source>
        <strain evidence="2">NSJ-42</strain>
    </source>
</reference>
<comment type="caution">
    <text evidence="2">The sequence shown here is derived from an EMBL/GenBank/DDBJ whole genome shotgun (WGS) entry which is preliminary data.</text>
</comment>
<dbReference type="AlphaFoldDB" id="A0A8I0A570"/>
<feature type="domain" description="NodB homology" evidence="1">
    <location>
        <begin position="37"/>
        <end position="237"/>
    </location>
</feature>
<accession>A0A8I0A570</accession>
<organism evidence="2 3">
    <name type="scientific">Clostridium lentum</name>
    <dbReference type="NCBI Taxonomy" id="2763037"/>
    <lineage>
        <taxon>Bacteria</taxon>
        <taxon>Bacillati</taxon>
        <taxon>Bacillota</taxon>
        <taxon>Clostridia</taxon>
        <taxon>Eubacteriales</taxon>
        <taxon>Clostridiaceae</taxon>
        <taxon>Clostridium</taxon>
    </lineage>
</organism>
<dbReference type="PROSITE" id="PS51677">
    <property type="entry name" value="NODB"/>
    <property type="match status" value="1"/>
</dbReference>
<keyword evidence="3" id="KW-1185">Reference proteome</keyword>
<dbReference type="PROSITE" id="PS51257">
    <property type="entry name" value="PROKAR_LIPOPROTEIN"/>
    <property type="match status" value="1"/>
</dbReference>
<dbReference type="SUPFAM" id="SSF88713">
    <property type="entry name" value="Glycoside hydrolase/deacetylase"/>
    <property type="match status" value="1"/>
</dbReference>
<proteinExistence type="predicted"/>
<sequence length="240" mass="27555">MKTLFIKIFVYFALFSLLISCFNYVYSNAYDKINTEKVVYLTFDDGPSKNTSKILDILKINDVHATFFVICPYIESHNALIKRAYDEGNAIGNHTHNHEFKYIYLSEEAFWNNFNKHQNFLKEITGKDCTIFRFPGGSHNTLVRNAHGSSFTENIILKLNEQGINCYDWNVDSGDAKGNNIPATTIYNNVVKDSKDKDGHLKSPAIVLMHDCMTKTTTVEALPKIIEYFKEQGYKFDTLN</sequence>